<evidence type="ECO:0000256" key="1">
    <source>
        <dbReference type="SAM" id="SignalP"/>
    </source>
</evidence>
<feature type="chain" id="PRO_5030891439" evidence="1">
    <location>
        <begin position="31"/>
        <end position="490"/>
    </location>
</feature>
<reference evidence="2 3" key="1">
    <citation type="submission" date="2020-07" db="EMBL/GenBank/DDBJ databases">
        <title>Sequencing the genomes of 1000 actinobacteria strains.</title>
        <authorList>
            <person name="Klenk H.-P."/>
        </authorList>
    </citation>
    <scope>NUCLEOTIDE SEQUENCE [LARGE SCALE GENOMIC DNA]</scope>
    <source>
        <strain evidence="2 3">DSM 21349</strain>
    </source>
</reference>
<dbReference type="EMBL" id="JACGXA010000001">
    <property type="protein sequence ID" value="MBA8804707.1"/>
    <property type="molecule type" value="Genomic_DNA"/>
</dbReference>
<evidence type="ECO:0000313" key="3">
    <source>
        <dbReference type="Proteomes" id="UP000580910"/>
    </source>
</evidence>
<dbReference type="AlphaFoldDB" id="A0A7W3J1S2"/>
<dbReference type="RefSeq" id="WP_182540428.1">
    <property type="nucleotide sequence ID" value="NZ_JACGXA010000001.1"/>
</dbReference>
<proteinExistence type="predicted"/>
<dbReference type="Proteomes" id="UP000580910">
    <property type="component" value="Unassembled WGS sequence"/>
</dbReference>
<keyword evidence="3" id="KW-1185">Reference proteome</keyword>
<name>A0A7W3J1S2_9ACTN</name>
<protein>
    <submittedName>
        <fullName evidence="2">Uncharacterized protein</fullName>
    </submittedName>
</protein>
<sequence length="490" mass="53175">MRTHARTTVRLLVLLLAVAGLTVPAASALADDLAPPVVTWLEVTSFNPDHTPYVVTVDDSANDPTTDTSTLVAAWTGHTQVLADQGETTIAFDPADEGTLDIVVERCSADGTACVDTGLRRTVTLHRHLDLTVLTQPQVGPGTQRAWWYVSPADLTGEVSWTLVDRTVDPAVVLSSGVSPVDGDGFDFDVPDSAPDGLQATLEVHAVSDTSAYGHLEGEDTTEPVLDTVGPALSFHATGSVVYWPKDRYLDSVGVNLRSREAYETWIDVVGPDGAVYPLDHYKGYLLAMRPRFAAEDGAGGHLPNGTYTLRATVKDAQGLFNTATIPVRVSDKKLTWVSWTHTYKAVDTVSKKYVGACSTLAEHGGSLGYYSQTKCERPKDSTVLTTNGVWVPSSPGGDYDDVQVTLTGGGAHPGSAYIVMLYEDYYGNWGYRRQFSGKYGDHPGALVHGHTLIRDRQEKPYVFWETGLTEGSRYDVDRFTVALKYRALR</sequence>
<accession>A0A7W3J1S2</accession>
<keyword evidence="1" id="KW-0732">Signal</keyword>
<feature type="signal peptide" evidence="1">
    <location>
        <begin position="1"/>
        <end position="30"/>
    </location>
</feature>
<evidence type="ECO:0000313" key="2">
    <source>
        <dbReference type="EMBL" id="MBA8804707.1"/>
    </source>
</evidence>
<gene>
    <name evidence="2" type="ORF">FB382_002998</name>
</gene>
<comment type="caution">
    <text evidence="2">The sequence shown here is derived from an EMBL/GenBank/DDBJ whole genome shotgun (WGS) entry which is preliminary data.</text>
</comment>
<organism evidence="2 3">
    <name type="scientific">Nocardioides ginsengisegetis</name>
    <dbReference type="NCBI Taxonomy" id="661491"/>
    <lineage>
        <taxon>Bacteria</taxon>
        <taxon>Bacillati</taxon>
        <taxon>Actinomycetota</taxon>
        <taxon>Actinomycetes</taxon>
        <taxon>Propionibacteriales</taxon>
        <taxon>Nocardioidaceae</taxon>
        <taxon>Nocardioides</taxon>
    </lineage>
</organism>